<feature type="domain" description="PDZ" evidence="11">
    <location>
        <begin position="139"/>
        <end position="220"/>
    </location>
</feature>
<dbReference type="InterPro" id="IPR014775">
    <property type="entry name" value="L27_C"/>
</dbReference>
<evidence type="ECO:0000256" key="7">
    <source>
        <dbReference type="ARBA" id="ARBA00023136"/>
    </source>
</evidence>
<dbReference type="PROSITE" id="PS50106">
    <property type="entry name" value="PDZ"/>
    <property type="match status" value="1"/>
</dbReference>
<dbReference type="InterPro" id="IPR001478">
    <property type="entry name" value="PDZ"/>
</dbReference>
<evidence type="ECO:0000259" key="9">
    <source>
        <dbReference type="PROSITE" id="PS50002"/>
    </source>
</evidence>
<dbReference type="PROSITE" id="PS00856">
    <property type="entry name" value="GUANYLATE_KINASE_1"/>
    <property type="match status" value="1"/>
</dbReference>
<evidence type="ECO:0000256" key="5">
    <source>
        <dbReference type="ARBA" id="ARBA00022737"/>
    </source>
</evidence>
<dbReference type="InterPro" id="IPR004172">
    <property type="entry name" value="L27_dom"/>
</dbReference>
<evidence type="ECO:0000259" key="10">
    <source>
        <dbReference type="PROSITE" id="PS50052"/>
    </source>
</evidence>
<evidence type="ECO:0000256" key="3">
    <source>
        <dbReference type="ARBA" id="ARBA00007014"/>
    </source>
</evidence>
<accession>A0A9R0AAD3</accession>
<reference evidence="13" key="1">
    <citation type="submission" date="2025-08" db="UniProtKB">
        <authorList>
            <consortium name="RefSeq"/>
        </authorList>
    </citation>
    <scope>IDENTIFICATION</scope>
    <source>
        <tissue evidence="13">Muscle</tissue>
    </source>
</reference>
<gene>
    <name evidence="13" type="primary">LOC109097694</name>
</gene>
<dbReference type="PANTHER" id="PTHR23122">
    <property type="entry name" value="MEMBRANE-ASSOCIATED GUANYLATE KINASE MAGUK"/>
    <property type="match status" value="1"/>
</dbReference>
<dbReference type="CDD" id="cd00071">
    <property type="entry name" value="GMPK"/>
    <property type="match status" value="1"/>
</dbReference>
<dbReference type="Pfam" id="PF00595">
    <property type="entry name" value="PDZ"/>
    <property type="match status" value="1"/>
</dbReference>
<evidence type="ECO:0000259" key="12">
    <source>
        <dbReference type="PROSITE" id="PS51022"/>
    </source>
</evidence>
<comment type="subcellular location">
    <subcellularLocation>
        <location evidence="2">Cell junction</location>
        <location evidence="2">Adherens junction</location>
    </subcellularLocation>
    <subcellularLocation>
        <location evidence="1">Membrane</location>
    </subcellularLocation>
</comment>
<dbReference type="AlphaFoldDB" id="A0A9R0AAD3"/>
<dbReference type="SMART" id="SM00569">
    <property type="entry name" value="L27"/>
    <property type="match status" value="2"/>
</dbReference>
<dbReference type="GO" id="GO:0005912">
    <property type="term" value="C:adherens junction"/>
    <property type="evidence" value="ECO:0007669"/>
    <property type="project" value="UniProtKB-SubCell"/>
</dbReference>
<dbReference type="InterPro" id="IPR020590">
    <property type="entry name" value="Guanylate_kinase_CS"/>
</dbReference>
<evidence type="ECO:0000256" key="6">
    <source>
        <dbReference type="ARBA" id="ARBA00022949"/>
    </source>
</evidence>
<comment type="similarity">
    <text evidence="3">Belongs to the MAGUK family.</text>
</comment>
<dbReference type="OrthoDB" id="439127at2759"/>
<dbReference type="InterPro" id="IPR008144">
    <property type="entry name" value="Guanylate_kin-like_dom"/>
</dbReference>
<proteinExistence type="inferred from homology"/>
<evidence type="ECO:0000256" key="4">
    <source>
        <dbReference type="ARBA" id="ARBA00022443"/>
    </source>
</evidence>
<feature type="domain" description="Guanylate kinase-like" evidence="10">
    <location>
        <begin position="368"/>
        <end position="602"/>
    </location>
</feature>
<evidence type="ECO:0000256" key="1">
    <source>
        <dbReference type="ARBA" id="ARBA00004370"/>
    </source>
</evidence>
<dbReference type="SMART" id="SM00326">
    <property type="entry name" value="SH3"/>
    <property type="match status" value="1"/>
</dbReference>
<dbReference type="PROSITE" id="PS50052">
    <property type="entry name" value="GUANYLATE_KINASE_2"/>
    <property type="match status" value="1"/>
</dbReference>
<evidence type="ECO:0000256" key="2">
    <source>
        <dbReference type="ARBA" id="ARBA00004536"/>
    </source>
</evidence>
<dbReference type="CDD" id="cd06799">
    <property type="entry name" value="PDZ_MPP3-MPP4-MPP7-like"/>
    <property type="match status" value="1"/>
</dbReference>
<dbReference type="Pfam" id="PF07653">
    <property type="entry name" value="SH3_2"/>
    <property type="match status" value="1"/>
</dbReference>
<evidence type="ECO:0000256" key="8">
    <source>
        <dbReference type="PROSITE-ProRule" id="PRU00192"/>
    </source>
</evidence>
<dbReference type="Proteomes" id="UP001155660">
    <property type="component" value="Chromosome B12"/>
</dbReference>
<protein>
    <submittedName>
        <fullName evidence="13">MAGUK p55 subfamily member 7-like isoform X1</fullName>
    </submittedName>
</protein>
<dbReference type="KEGG" id="ccar:109097694"/>
<dbReference type="InterPro" id="IPR008145">
    <property type="entry name" value="GK/Ca_channel_bsu"/>
</dbReference>
<dbReference type="RefSeq" id="XP_042591384.1">
    <property type="nucleotide sequence ID" value="XM_042735450.1"/>
</dbReference>
<dbReference type="FunFam" id="2.30.42.10:FF:000046">
    <property type="entry name" value="MAGUK p55 subfamily member 7"/>
    <property type="match status" value="1"/>
</dbReference>
<dbReference type="PROSITE" id="PS51022">
    <property type="entry name" value="L27"/>
    <property type="match status" value="2"/>
</dbReference>
<evidence type="ECO:0000313" key="13">
    <source>
        <dbReference type="RefSeq" id="XP_042591384.1"/>
    </source>
</evidence>
<feature type="domain" description="SH3" evidence="9">
    <location>
        <begin position="228"/>
        <end position="298"/>
    </location>
</feature>
<feature type="domain" description="L27" evidence="12">
    <location>
        <begin position="10"/>
        <end position="63"/>
    </location>
</feature>
<sequence>MPALSTRNSSEIGLYELLSVLPSQLQPHVDSADDRSFLHAMFGERSLHSLVKIHEKLQSYEDRAPTPVLDSAGSLAQDLTEELQGRTASNEIRELVKLLSNPHIKSLLSVHDTVARKSYDPELPPLPDDIDDEEDSVKIIRLVKNKEPLGATIKKDEHSGAIIVARIMRGGAADRSGLIHVGDELKEVNGITVDDKKPEEIIRILSQSQGAITFKVVPGIKEEAQSKEPKMFVKVLFDYNPAEDKAIPCKEAGLAFKKGDILQVMSQDDATWWQAKLEGDGNLRAGLIPSKPFQERRLAAWRPMTVTTLQRTPSKRFSGLRRSFRLSRRDKKTNKSMYECKRSEQYDTADVPTYEEVTAYHRKHGDRHRLVVLVGPTGVGLNELKRKLLISDPQHFSVTIPHTSRSKRHQESDGVEYYFISKHLFDADIQNNKKSSYSCCWHSSLTVLQGNRFIEHGEYKGNYYGTSFDSVRSVLSKNKVCLLDVQPHFGKSVIPGESIPIHLSGTDIFNGTLKHLRTAEFKPYVVFVKPPSIERLRETRKNTKVISGKDDKNSSKPFSEEDFQEMISTAQMMENQYGHLFDKVIVNDDLTIAFNELKQALRKVETEAHWVPISWMHS</sequence>
<dbReference type="SMART" id="SM00072">
    <property type="entry name" value="GuKc"/>
    <property type="match status" value="1"/>
</dbReference>
<dbReference type="GeneID" id="109097694"/>
<dbReference type="GO" id="GO:0016020">
    <property type="term" value="C:membrane"/>
    <property type="evidence" value="ECO:0007669"/>
    <property type="project" value="UniProtKB-SubCell"/>
</dbReference>
<dbReference type="Pfam" id="PF00625">
    <property type="entry name" value="Guanylate_kin"/>
    <property type="match status" value="3"/>
</dbReference>
<organism evidence="13">
    <name type="scientific">Cyprinus carpio</name>
    <name type="common">Common carp</name>
    <dbReference type="NCBI Taxonomy" id="7962"/>
    <lineage>
        <taxon>Eukaryota</taxon>
        <taxon>Metazoa</taxon>
        <taxon>Chordata</taxon>
        <taxon>Craniata</taxon>
        <taxon>Vertebrata</taxon>
        <taxon>Euteleostomi</taxon>
        <taxon>Actinopterygii</taxon>
        <taxon>Neopterygii</taxon>
        <taxon>Teleostei</taxon>
        <taxon>Ostariophysi</taxon>
        <taxon>Cypriniformes</taxon>
        <taxon>Cyprinidae</taxon>
        <taxon>Cyprininae</taxon>
        <taxon>Cyprinus</taxon>
    </lineage>
</organism>
<feature type="domain" description="L27" evidence="12">
    <location>
        <begin position="65"/>
        <end position="122"/>
    </location>
</feature>
<dbReference type="InterPro" id="IPR001452">
    <property type="entry name" value="SH3_domain"/>
</dbReference>
<keyword evidence="5" id="KW-0677">Repeat</keyword>
<dbReference type="SMART" id="SM00228">
    <property type="entry name" value="PDZ"/>
    <property type="match status" value="1"/>
</dbReference>
<keyword evidence="7" id="KW-0472">Membrane</keyword>
<dbReference type="Pfam" id="PF02828">
    <property type="entry name" value="L27"/>
    <property type="match status" value="2"/>
</dbReference>
<dbReference type="PROSITE" id="PS50002">
    <property type="entry name" value="SH3"/>
    <property type="match status" value="1"/>
</dbReference>
<keyword evidence="4 8" id="KW-0728">SH3 domain</keyword>
<keyword evidence="6" id="KW-0965">Cell junction</keyword>
<evidence type="ECO:0000259" key="11">
    <source>
        <dbReference type="PROSITE" id="PS50106"/>
    </source>
</evidence>
<name>A0A9R0AAD3_CYPCA</name>
<dbReference type="InterPro" id="IPR050716">
    <property type="entry name" value="MAGUK"/>
</dbReference>